<feature type="domain" description="CN hydrolase" evidence="2">
    <location>
        <begin position="1"/>
        <end position="236"/>
    </location>
</feature>
<proteinExistence type="inferred from homology"/>
<dbReference type="Gene3D" id="3.60.110.10">
    <property type="entry name" value="Carbon-nitrogen hydrolase"/>
    <property type="match status" value="1"/>
</dbReference>
<sequence length="269" mass="29754">MQIAAVQLNMAWEDKAANHQRLRDLLSAATIQPGALVIVPEMFETGFSMNVEVTAQTEAREGEALLRDLARQYDVAMMGGVASPVSEGRSSNQCVVFAPDGTQLARYQKMHPFSFTGEANHYNAGTSQVVFQWQGVKITPFICYDLRFPETFRPAILRGAELITVIACWPAVRSEHWVRLLQARAIENLAPVVGVNRCGEEPKLKFDGRSCAFDHMGTPLFEAADQEQVITTEIDLEAARRWRSKFPALQDITGVDDSTVLAPSTPNGK</sequence>
<dbReference type="GO" id="GO:0106008">
    <property type="term" value="F:2-oxoglutaramate amidase activity"/>
    <property type="evidence" value="ECO:0007669"/>
    <property type="project" value="UniProtKB-EC"/>
</dbReference>
<dbReference type="PROSITE" id="PS50263">
    <property type="entry name" value="CN_HYDROLASE"/>
    <property type="match status" value="1"/>
</dbReference>
<gene>
    <name evidence="3" type="ORF">Enr13x_15310</name>
</gene>
<dbReference type="PANTHER" id="PTHR47799:SF1">
    <property type="entry name" value="OMEGA-AMIDASE YAFV"/>
    <property type="match status" value="1"/>
</dbReference>
<organism evidence="3 4">
    <name type="scientific">Stieleria neptunia</name>
    <dbReference type="NCBI Taxonomy" id="2527979"/>
    <lineage>
        <taxon>Bacteria</taxon>
        <taxon>Pseudomonadati</taxon>
        <taxon>Planctomycetota</taxon>
        <taxon>Planctomycetia</taxon>
        <taxon>Pirellulales</taxon>
        <taxon>Pirellulaceae</taxon>
        <taxon>Stieleria</taxon>
    </lineage>
</organism>
<dbReference type="KEGG" id="snep:Enr13x_15310"/>
<dbReference type="Proteomes" id="UP000319004">
    <property type="component" value="Chromosome"/>
</dbReference>
<dbReference type="AlphaFoldDB" id="A0A518HLK3"/>
<accession>A0A518HLK3</accession>
<dbReference type="PROSITE" id="PS01227">
    <property type="entry name" value="UPF0012"/>
    <property type="match status" value="1"/>
</dbReference>
<dbReference type="InterPro" id="IPR003010">
    <property type="entry name" value="C-N_Hydrolase"/>
</dbReference>
<protein>
    <submittedName>
        <fullName evidence="3">2-oxoglutaramate amidase</fullName>
        <ecNumber evidence="3">3.5.1.111</ecNumber>
    </submittedName>
</protein>
<dbReference type="InterPro" id="IPR052737">
    <property type="entry name" value="Omega-amidase_YafV"/>
</dbReference>
<evidence type="ECO:0000313" key="3">
    <source>
        <dbReference type="EMBL" id="QDV41688.1"/>
    </source>
</evidence>
<dbReference type="GO" id="GO:0050152">
    <property type="term" value="F:omega-amidase activity"/>
    <property type="evidence" value="ECO:0007669"/>
    <property type="project" value="TreeGrafter"/>
</dbReference>
<name>A0A518HLK3_9BACT</name>
<keyword evidence="4" id="KW-1185">Reference proteome</keyword>
<keyword evidence="3" id="KW-0378">Hydrolase</keyword>
<evidence type="ECO:0000313" key="4">
    <source>
        <dbReference type="Proteomes" id="UP000319004"/>
    </source>
</evidence>
<evidence type="ECO:0000256" key="1">
    <source>
        <dbReference type="ARBA" id="ARBA00010613"/>
    </source>
</evidence>
<dbReference type="SUPFAM" id="SSF56317">
    <property type="entry name" value="Carbon-nitrogen hydrolase"/>
    <property type="match status" value="1"/>
</dbReference>
<dbReference type="PANTHER" id="PTHR47799">
    <property type="entry name" value="OMEGA-AMIDASE YAFV"/>
    <property type="match status" value="1"/>
</dbReference>
<dbReference type="InterPro" id="IPR001110">
    <property type="entry name" value="UPF0012_CS"/>
</dbReference>
<dbReference type="InterPro" id="IPR036526">
    <property type="entry name" value="C-N_Hydrolase_sf"/>
</dbReference>
<evidence type="ECO:0000259" key="2">
    <source>
        <dbReference type="PROSITE" id="PS50263"/>
    </source>
</evidence>
<dbReference type="EMBL" id="CP037423">
    <property type="protein sequence ID" value="QDV41688.1"/>
    <property type="molecule type" value="Genomic_DNA"/>
</dbReference>
<dbReference type="Pfam" id="PF00795">
    <property type="entry name" value="CN_hydrolase"/>
    <property type="match status" value="1"/>
</dbReference>
<reference evidence="3 4" key="1">
    <citation type="submission" date="2019-03" db="EMBL/GenBank/DDBJ databases">
        <title>Deep-cultivation of Planctomycetes and their phenomic and genomic characterization uncovers novel biology.</title>
        <authorList>
            <person name="Wiegand S."/>
            <person name="Jogler M."/>
            <person name="Boedeker C."/>
            <person name="Pinto D."/>
            <person name="Vollmers J."/>
            <person name="Rivas-Marin E."/>
            <person name="Kohn T."/>
            <person name="Peeters S.H."/>
            <person name="Heuer A."/>
            <person name="Rast P."/>
            <person name="Oberbeckmann S."/>
            <person name="Bunk B."/>
            <person name="Jeske O."/>
            <person name="Meyerdierks A."/>
            <person name="Storesund J.E."/>
            <person name="Kallscheuer N."/>
            <person name="Luecker S."/>
            <person name="Lage O.M."/>
            <person name="Pohl T."/>
            <person name="Merkel B.J."/>
            <person name="Hornburger P."/>
            <person name="Mueller R.-W."/>
            <person name="Bruemmer F."/>
            <person name="Labrenz M."/>
            <person name="Spormann A.M."/>
            <person name="Op den Camp H."/>
            <person name="Overmann J."/>
            <person name="Amann R."/>
            <person name="Jetten M.S.M."/>
            <person name="Mascher T."/>
            <person name="Medema M.H."/>
            <person name="Devos D.P."/>
            <person name="Kaster A.-K."/>
            <person name="Ovreas L."/>
            <person name="Rohde M."/>
            <person name="Galperin M.Y."/>
            <person name="Jogler C."/>
        </authorList>
    </citation>
    <scope>NUCLEOTIDE SEQUENCE [LARGE SCALE GENOMIC DNA]</scope>
    <source>
        <strain evidence="3 4">Enr13</strain>
    </source>
</reference>
<dbReference type="EC" id="3.5.1.111" evidence="3"/>
<comment type="similarity">
    <text evidence="1">Belongs to the carbon-nitrogen hydrolase superfamily. NIT1/NIT2 family.</text>
</comment>